<dbReference type="EMBL" id="BSUN01000001">
    <property type="protein sequence ID" value="GMA34686.1"/>
    <property type="molecule type" value="Genomic_DNA"/>
</dbReference>
<gene>
    <name evidence="7" type="ORF">GCM10025876_08900</name>
</gene>
<dbReference type="SUPFAM" id="SSF81340">
    <property type="entry name" value="Clc chloride channel"/>
    <property type="match status" value="1"/>
</dbReference>
<organism evidence="7 8">
    <name type="scientific">Demequina litorisediminis</name>
    <dbReference type="NCBI Taxonomy" id="1849022"/>
    <lineage>
        <taxon>Bacteria</taxon>
        <taxon>Bacillati</taxon>
        <taxon>Actinomycetota</taxon>
        <taxon>Actinomycetes</taxon>
        <taxon>Micrococcales</taxon>
        <taxon>Demequinaceae</taxon>
        <taxon>Demequina</taxon>
    </lineage>
</organism>
<proteinExistence type="predicted"/>
<comment type="subcellular location">
    <subcellularLocation>
        <location evidence="1">Membrane</location>
        <topology evidence="1">Multi-pass membrane protein</topology>
    </subcellularLocation>
</comment>
<keyword evidence="8" id="KW-1185">Reference proteome</keyword>
<keyword evidence="2 6" id="KW-0812">Transmembrane</keyword>
<evidence type="ECO:0000313" key="7">
    <source>
        <dbReference type="EMBL" id="GMA34686.1"/>
    </source>
</evidence>
<feature type="transmembrane region" description="Helical" evidence="6">
    <location>
        <begin position="70"/>
        <end position="88"/>
    </location>
</feature>
<evidence type="ECO:0000313" key="8">
    <source>
        <dbReference type="Proteomes" id="UP001157125"/>
    </source>
</evidence>
<protein>
    <recommendedName>
        <fullName evidence="9">Voltage gated chloride channel</fullName>
    </recommendedName>
</protein>
<evidence type="ECO:0000256" key="4">
    <source>
        <dbReference type="ARBA" id="ARBA00023136"/>
    </source>
</evidence>
<feature type="region of interest" description="Disordered" evidence="5">
    <location>
        <begin position="272"/>
        <end position="303"/>
    </location>
</feature>
<reference evidence="8" key="1">
    <citation type="journal article" date="2019" name="Int. J. Syst. Evol. Microbiol.">
        <title>The Global Catalogue of Microorganisms (GCM) 10K type strain sequencing project: providing services to taxonomists for standard genome sequencing and annotation.</title>
        <authorList>
            <consortium name="The Broad Institute Genomics Platform"/>
            <consortium name="The Broad Institute Genome Sequencing Center for Infectious Disease"/>
            <person name="Wu L."/>
            <person name="Ma J."/>
        </authorList>
    </citation>
    <scope>NUCLEOTIDE SEQUENCE [LARGE SCALE GENOMIC DNA]</scope>
    <source>
        <strain evidence="8">NBRC 112299</strain>
    </source>
</reference>
<evidence type="ECO:0008006" key="9">
    <source>
        <dbReference type="Google" id="ProtNLM"/>
    </source>
</evidence>
<feature type="transmembrane region" description="Helical" evidence="6">
    <location>
        <begin position="161"/>
        <end position="184"/>
    </location>
</feature>
<dbReference type="Proteomes" id="UP001157125">
    <property type="component" value="Unassembled WGS sequence"/>
</dbReference>
<dbReference type="Pfam" id="PF00654">
    <property type="entry name" value="Voltage_CLC"/>
    <property type="match status" value="1"/>
</dbReference>
<feature type="transmembrane region" description="Helical" evidence="6">
    <location>
        <begin position="137"/>
        <end position="154"/>
    </location>
</feature>
<feature type="transmembrane region" description="Helical" evidence="6">
    <location>
        <begin position="109"/>
        <end position="131"/>
    </location>
</feature>
<dbReference type="InterPro" id="IPR014743">
    <property type="entry name" value="Cl-channel_core"/>
</dbReference>
<feature type="compositionally biased region" description="Basic residues" evidence="5">
    <location>
        <begin position="274"/>
        <end position="292"/>
    </location>
</feature>
<keyword evidence="4 6" id="KW-0472">Membrane</keyword>
<sequence>MLGPMSDATLTHDERNPAKARTLLKITVPAIAVGAMCAVVLWAIDVAAEGVTHVMWDWIPEVAGFDAEAWWWPIIVLGLAGTAVGTIVRHAPGHAGYDSATTELVAPPLPLKALPGIAAALIVSLGAGVSLGPESPIISIAVGLSVWGLARILPNAQAGQILLVAGAGMLGAMFGSPVAAALLLTEMVAGIKGPGLLWDKALRSRRGRRIGSPCRQLARHRLHPRRARRLLGAGMGGHLRRHPHRCGRGRPVACRRVGDAVPVARPAALPEPHRLHHAWRHPGRHPRRRRRHHDDVQGRGAVG</sequence>
<evidence type="ECO:0000256" key="6">
    <source>
        <dbReference type="SAM" id="Phobius"/>
    </source>
</evidence>
<evidence type="ECO:0000256" key="1">
    <source>
        <dbReference type="ARBA" id="ARBA00004141"/>
    </source>
</evidence>
<keyword evidence="3 6" id="KW-1133">Transmembrane helix</keyword>
<comment type="caution">
    <text evidence="7">The sequence shown here is derived from an EMBL/GenBank/DDBJ whole genome shotgun (WGS) entry which is preliminary data.</text>
</comment>
<evidence type="ECO:0000256" key="3">
    <source>
        <dbReference type="ARBA" id="ARBA00022989"/>
    </source>
</evidence>
<name>A0ABQ6IB59_9MICO</name>
<accession>A0ABQ6IB59</accession>
<dbReference type="Gene3D" id="1.10.3080.10">
    <property type="entry name" value="Clc chloride channel"/>
    <property type="match status" value="1"/>
</dbReference>
<dbReference type="InterPro" id="IPR001807">
    <property type="entry name" value="ClC"/>
</dbReference>
<feature type="transmembrane region" description="Helical" evidence="6">
    <location>
        <begin position="23"/>
        <end position="44"/>
    </location>
</feature>
<evidence type="ECO:0000256" key="5">
    <source>
        <dbReference type="SAM" id="MobiDB-lite"/>
    </source>
</evidence>
<evidence type="ECO:0000256" key="2">
    <source>
        <dbReference type="ARBA" id="ARBA00022692"/>
    </source>
</evidence>